<accession>A0AAW6TXH1</accession>
<dbReference type="EMBL" id="JASCXX010000003">
    <property type="protein sequence ID" value="MDI6448149.1"/>
    <property type="molecule type" value="Genomic_DNA"/>
</dbReference>
<keyword evidence="4 7" id="KW-1133">Transmembrane helix</keyword>
<keyword evidence="8" id="KW-0282">Flagellum</keyword>
<dbReference type="Pfam" id="PF04347">
    <property type="entry name" value="FliO"/>
    <property type="match status" value="1"/>
</dbReference>
<proteinExistence type="predicted"/>
<comment type="subcellular location">
    <subcellularLocation>
        <location evidence="1">Cell membrane</location>
    </subcellularLocation>
</comment>
<name>A0AAW6TXH1_9BACT</name>
<organism evidence="8 9">
    <name type="scientific">Anaerobaca lacustris</name>
    <dbReference type="NCBI Taxonomy" id="3044600"/>
    <lineage>
        <taxon>Bacteria</taxon>
        <taxon>Pseudomonadati</taxon>
        <taxon>Planctomycetota</taxon>
        <taxon>Phycisphaerae</taxon>
        <taxon>Sedimentisphaerales</taxon>
        <taxon>Anaerobacaceae</taxon>
        <taxon>Anaerobaca</taxon>
    </lineage>
</organism>
<feature type="transmembrane region" description="Helical" evidence="7">
    <location>
        <begin position="67"/>
        <end position="88"/>
    </location>
</feature>
<keyword evidence="9" id="KW-1185">Reference proteome</keyword>
<dbReference type="Proteomes" id="UP001431776">
    <property type="component" value="Unassembled WGS sequence"/>
</dbReference>
<evidence type="ECO:0000256" key="4">
    <source>
        <dbReference type="ARBA" id="ARBA00022989"/>
    </source>
</evidence>
<dbReference type="GO" id="GO:0044781">
    <property type="term" value="P:bacterial-type flagellum organization"/>
    <property type="evidence" value="ECO:0007669"/>
    <property type="project" value="InterPro"/>
</dbReference>
<dbReference type="GO" id="GO:0016020">
    <property type="term" value="C:membrane"/>
    <property type="evidence" value="ECO:0007669"/>
    <property type="project" value="InterPro"/>
</dbReference>
<keyword evidence="2" id="KW-1003">Cell membrane</keyword>
<evidence type="ECO:0000256" key="1">
    <source>
        <dbReference type="ARBA" id="ARBA00004236"/>
    </source>
</evidence>
<keyword evidence="8" id="KW-0969">Cilium</keyword>
<reference evidence="8" key="1">
    <citation type="submission" date="2023-05" db="EMBL/GenBank/DDBJ databases">
        <title>Anaerotaeda fermentans gen. nov., sp. nov., a novel anaerobic planctomycete of the new family within the order Sedimentisphaerales isolated from Taman Peninsula, Russia.</title>
        <authorList>
            <person name="Khomyakova M.A."/>
            <person name="Merkel A.Y."/>
            <person name="Slobodkin A.I."/>
        </authorList>
    </citation>
    <scope>NUCLEOTIDE SEQUENCE</scope>
    <source>
        <strain evidence="8">M17dextr</strain>
    </source>
</reference>
<evidence type="ECO:0000256" key="2">
    <source>
        <dbReference type="ARBA" id="ARBA00022475"/>
    </source>
</evidence>
<dbReference type="RefSeq" id="WP_349243558.1">
    <property type="nucleotide sequence ID" value="NZ_JASCXX010000003.1"/>
</dbReference>
<protein>
    <submittedName>
        <fullName evidence="8">Flagellar biosynthetic protein FliO</fullName>
    </submittedName>
</protein>
<evidence type="ECO:0000256" key="6">
    <source>
        <dbReference type="SAM" id="MobiDB-lite"/>
    </source>
</evidence>
<dbReference type="AlphaFoldDB" id="A0AAW6TXH1"/>
<evidence type="ECO:0000256" key="7">
    <source>
        <dbReference type="SAM" id="Phobius"/>
    </source>
</evidence>
<comment type="caution">
    <text evidence="8">The sequence shown here is derived from an EMBL/GenBank/DDBJ whole genome shotgun (WGS) entry which is preliminary data.</text>
</comment>
<evidence type="ECO:0000313" key="8">
    <source>
        <dbReference type="EMBL" id="MDI6448149.1"/>
    </source>
</evidence>
<evidence type="ECO:0000256" key="5">
    <source>
        <dbReference type="ARBA" id="ARBA00023136"/>
    </source>
</evidence>
<gene>
    <name evidence="8" type="ORF">QJ522_03745</name>
</gene>
<evidence type="ECO:0000256" key="3">
    <source>
        <dbReference type="ARBA" id="ARBA00022692"/>
    </source>
</evidence>
<keyword evidence="5 7" id="KW-0472">Membrane</keyword>
<feature type="region of interest" description="Disordered" evidence="6">
    <location>
        <begin position="32"/>
        <end position="59"/>
    </location>
</feature>
<evidence type="ECO:0000313" key="9">
    <source>
        <dbReference type="Proteomes" id="UP001431776"/>
    </source>
</evidence>
<dbReference type="InterPro" id="IPR022781">
    <property type="entry name" value="Flagellar_biosynth_FliO"/>
</dbReference>
<sequence length="161" mass="16960">MSDRRKKIAAMFAVVVVAGGLVGLAARATDREAGAAPTPQAQRTVFDGPSLTHQGSEPSGSLGSTELFFRMMLSILLVVGLGVGALYLSKKVLPRVTKACGKEIRVIETTYLGPRKALHLVEIGGQRLLIGSTNESIVTLADVGDAWLDLSKQDINNSVSA</sequence>
<keyword evidence="3 7" id="KW-0812">Transmembrane</keyword>
<keyword evidence="8" id="KW-0966">Cell projection</keyword>